<comment type="caution">
    <text evidence="3">The sequence shown here is derived from an EMBL/GenBank/DDBJ whole genome shotgun (WGS) entry which is preliminary data.</text>
</comment>
<feature type="domain" description="Response regulatory" evidence="2">
    <location>
        <begin position="1"/>
        <end position="122"/>
    </location>
</feature>
<protein>
    <submittedName>
        <fullName evidence="3">Response regulator</fullName>
    </submittedName>
</protein>
<dbReference type="SUPFAM" id="SSF52172">
    <property type="entry name" value="CheY-like"/>
    <property type="match status" value="1"/>
</dbReference>
<dbReference type="EMBL" id="JACRYL010000041">
    <property type="protein sequence ID" value="MBC6113187.1"/>
    <property type="molecule type" value="Genomic_DNA"/>
</dbReference>
<evidence type="ECO:0000256" key="1">
    <source>
        <dbReference type="PROSITE-ProRule" id="PRU00169"/>
    </source>
</evidence>
<dbReference type="PANTHER" id="PTHR44520:SF2">
    <property type="entry name" value="RESPONSE REGULATOR RCP1"/>
    <property type="match status" value="1"/>
</dbReference>
<sequence>MIIDDDDTALFLHETILGDCGTTRLPESFNSAQSALEYLNRAENQAAQYLILLDINMPVMNGWEFLDALETATANRNIQVVMVTSSIEERDKKRALSKNLVTDFLIKPLTEQQLGVLKQYEHLQPFFE</sequence>
<reference evidence="3 4" key="1">
    <citation type="submission" date="2020-08" db="EMBL/GenBank/DDBJ databases">
        <authorList>
            <person name="Sun Q."/>
            <person name="Inoue M."/>
        </authorList>
    </citation>
    <scope>NUCLEOTIDE SEQUENCE [LARGE SCALE GENOMIC DNA]</scope>
    <source>
        <strain evidence="3 4">CCM 8938</strain>
    </source>
</reference>
<evidence type="ECO:0000259" key="2">
    <source>
        <dbReference type="PROSITE" id="PS50110"/>
    </source>
</evidence>
<accession>A0ABR7KYL4</accession>
<dbReference type="Proteomes" id="UP000652755">
    <property type="component" value="Unassembled WGS sequence"/>
</dbReference>
<dbReference type="InterPro" id="IPR001789">
    <property type="entry name" value="Sig_transdc_resp-reg_receiver"/>
</dbReference>
<organism evidence="3 4">
    <name type="scientific">Pedobacter fastidiosus</name>
    <dbReference type="NCBI Taxonomy" id="2765361"/>
    <lineage>
        <taxon>Bacteria</taxon>
        <taxon>Pseudomonadati</taxon>
        <taxon>Bacteroidota</taxon>
        <taxon>Sphingobacteriia</taxon>
        <taxon>Sphingobacteriales</taxon>
        <taxon>Sphingobacteriaceae</taxon>
        <taxon>Pedobacter</taxon>
    </lineage>
</organism>
<dbReference type="PANTHER" id="PTHR44520">
    <property type="entry name" value="RESPONSE REGULATOR RCP1-RELATED"/>
    <property type="match status" value="1"/>
</dbReference>
<dbReference type="PROSITE" id="PS50110">
    <property type="entry name" value="RESPONSE_REGULATORY"/>
    <property type="match status" value="1"/>
</dbReference>
<dbReference type="SMART" id="SM00448">
    <property type="entry name" value="REC"/>
    <property type="match status" value="1"/>
</dbReference>
<dbReference type="Gene3D" id="3.40.50.2300">
    <property type="match status" value="1"/>
</dbReference>
<dbReference type="Pfam" id="PF00072">
    <property type="entry name" value="Response_reg"/>
    <property type="match status" value="1"/>
</dbReference>
<evidence type="ECO:0000313" key="3">
    <source>
        <dbReference type="EMBL" id="MBC6113187.1"/>
    </source>
</evidence>
<feature type="modified residue" description="4-aspartylphosphate" evidence="1">
    <location>
        <position position="54"/>
    </location>
</feature>
<dbReference type="RefSeq" id="WP_187073606.1">
    <property type="nucleotide sequence ID" value="NZ_JACRYL010000041.1"/>
</dbReference>
<dbReference type="InterPro" id="IPR052893">
    <property type="entry name" value="TCS_response_regulator"/>
</dbReference>
<keyword evidence="1" id="KW-0597">Phosphoprotein</keyword>
<keyword evidence="4" id="KW-1185">Reference proteome</keyword>
<gene>
    <name evidence="3" type="ORF">H7U22_22475</name>
</gene>
<dbReference type="InterPro" id="IPR011006">
    <property type="entry name" value="CheY-like_superfamily"/>
</dbReference>
<proteinExistence type="predicted"/>
<name>A0ABR7KYL4_9SPHI</name>
<evidence type="ECO:0000313" key="4">
    <source>
        <dbReference type="Proteomes" id="UP000652755"/>
    </source>
</evidence>